<dbReference type="AlphaFoldDB" id="A0A8D2DW68"/>
<evidence type="ECO:0008006" key="3">
    <source>
        <dbReference type="Google" id="ProtNLM"/>
    </source>
</evidence>
<evidence type="ECO:0000313" key="1">
    <source>
        <dbReference type="Ensembl" id="ENSSVLP00005031233.1"/>
    </source>
</evidence>
<dbReference type="GeneTree" id="ENSGT01150000286925"/>
<name>A0A8D2DW68_SCIVU</name>
<accession>A0A8D2DW68</accession>
<keyword evidence="2" id="KW-1185">Reference proteome</keyword>
<sequence>MDPPFDRTIPFLGLYPKDLKSAYYRDTYSDATTSVFIVAQFTIAKLWNQPRCPSIDDWIKKLNEWIKKLWYIYTVEYYSALKKNEIMPFAGKWMELENIMFSEISQSQKSEAKYFL</sequence>
<reference evidence="1" key="2">
    <citation type="submission" date="2025-09" db="UniProtKB">
        <authorList>
            <consortium name="Ensembl"/>
        </authorList>
    </citation>
    <scope>IDENTIFICATION</scope>
</reference>
<dbReference type="Proteomes" id="UP000694564">
    <property type="component" value="Chromosome 14"/>
</dbReference>
<reference evidence="1" key="1">
    <citation type="submission" date="2025-08" db="UniProtKB">
        <authorList>
            <consortium name="Ensembl"/>
        </authorList>
    </citation>
    <scope>IDENTIFICATION</scope>
</reference>
<evidence type="ECO:0000313" key="2">
    <source>
        <dbReference type="Proteomes" id="UP000694564"/>
    </source>
</evidence>
<organism evidence="1 2">
    <name type="scientific">Sciurus vulgaris</name>
    <name type="common">Eurasian red squirrel</name>
    <dbReference type="NCBI Taxonomy" id="55149"/>
    <lineage>
        <taxon>Eukaryota</taxon>
        <taxon>Metazoa</taxon>
        <taxon>Chordata</taxon>
        <taxon>Craniata</taxon>
        <taxon>Vertebrata</taxon>
        <taxon>Euteleostomi</taxon>
        <taxon>Mammalia</taxon>
        <taxon>Eutheria</taxon>
        <taxon>Euarchontoglires</taxon>
        <taxon>Glires</taxon>
        <taxon>Rodentia</taxon>
        <taxon>Sciuromorpha</taxon>
        <taxon>Sciuridae</taxon>
        <taxon>Sciurinae</taxon>
        <taxon>Sciurini</taxon>
        <taxon>Sciurus</taxon>
    </lineage>
</organism>
<proteinExistence type="predicted"/>
<protein>
    <recommendedName>
        <fullName evidence="3">DUF1725 domain-containing protein</fullName>
    </recommendedName>
</protein>
<dbReference type="Ensembl" id="ENSSVLT00005034687.1">
    <property type="protein sequence ID" value="ENSSVLP00005031233.1"/>
    <property type="gene ID" value="ENSSVLG00005024611.1"/>
</dbReference>